<dbReference type="Pfam" id="PF00015">
    <property type="entry name" value="MCPsignal"/>
    <property type="match status" value="1"/>
</dbReference>
<dbReference type="RefSeq" id="WP_187572790.1">
    <property type="nucleotide sequence ID" value="NZ_CP060731.1"/>
</dbReference>
<dbReference type="SMART" id="SM00283">
    <property type="entry name" value="MA"/>
    <property type="match status" value="1"/>
</dbReference>
<dbReference type="InterPro" id="IPR004089">
    <property type="entry name" value="MCPsignal_dom"/>
</dbReference>
<dbReference type="EMBL" id="CP060731">
    <property type="protein sequence ID" value="QNN77126.1"/>
    <property type="molecule type" value="Genomic_DNA"/>
</dbReference>
<accession>A0A7G9TAK1</accession>
<dbReference type="SMART" id="SM00304">
    <property type="entry name" value="HAMP"/>
    <property type="match status" value="2"/>
</dbReference>
<dbReference type="Pfam" id="PF00672">
    <property type="entry name" value="HAMP"/>
    <property type="match status" value="1"/>
</dbReference>
<dbReference type="Gene3D" id="3.30.450.20">
    <property type="entry name" value="PAS domain"/>
    <property type="match status" value="3"/>
</dbReference>
<dbReference type="GO" id="GO:0004888">
    <property type="term" value="F:transmembrane signaling receptor activity"/>
    <property type="evidence" value="ECO:0007669"/>
    <property type="project" value="InterPro"/>
</dbReference>
<dbReference type="InterPro" id="IPR035965">
    <property type="entry name" value="PAS-like_dom_sf"/>
</dbReference>
<organism evidence="8 9">
    <name type="scientific">Pseudoxanthomonas mexicana</name>
    <dbReference type="NCBI Taxonomy" id="128785"/>
    <lineage>
        <taxon>Bacteria</taxon>
        <taxon>Pseudomonadati</taxon>
        <taxon>Pseudomonadota</taxon>
        <taxon>Gammaproteobacteria</taxon>
        <taxon>Lysobacterales</taxon>
        <taxon>Lysobacteraceae</taxon>
        <taxon>Pseudoxanthomonas</taxon>
    </lineage>
</organism>
<keyword evidence="5" id="KW-1133">Transmembrane helix</keyword>
<dbReference type="PANTHER" id="PTHR43531">
    <property type="entry name" value="PROTEIN ICFG"/>
    <property type="match status" value="1"/>
</dbReference>
<dbReference type="Proteomes" id="UP000515838">
    <property type="component" value="Chromosome"/>
</dbReference>
<comment type="similarity">
    <text evidence="3">Belongs to the methyl-accepting chemotaxis (MCP) protein family.</text>
</comment>
<sequence length="901" mass="95825">MSSALSHSSSRSIATRVMYGVALVALLAFGVAAAASYLRSSQALLTGARATMEGLASLEAQRISGELGRAFDGNEALAHALLAQRAGDGVSRAAASAVIRRQLEAHPEWVGVGTLWEPDAFDGQDAAHVAAEGHDDTGRFMSYWAWSDGAPLLEALRDYEVPGAGDWYLRPRELKRAVVAEPYVYKIAGKDVLMTTLSTPILDGDEYVGVMTVDFALQSLQERIAKLTPMEAGFVRLLTPAGVVIGDHDATLLGKPFADLDAAGLLKQIAADKPVFREVEDASGEAMVEAYVPLQIGTAAERFALGVVVPRAVLMREARAVLWTVVAVGALGAALLCGAVFWLLRRQVSVPLAGAARVADDIAGGKLDSEIGVGRDDEVGTLMKALRSMQGHLRERIERDQAIARESLRIRTALEEVTTNVMIADADRTIVYANQPLMRMLADAEQDLRRDLPAFDVRTMVGSSIDVFHKKPEHQSRILSQLQGTHRAQIHVGGRVMQLIINPVTDSDGQRIGYVVEWADRTAEVMVEQEVTRIVQAAVQGDLSGRIAETGKQGFLLALSQQLNGLLATIAGSVDAVSGVLQSLSRGDLTTRMEGDFHGVFARMRDDANATVAQLTDIVGRIQDASTSINTAAGEIASGNSDLSRRTEQQAANLEETAASMEELTSTVRQNAESARQANQLAIGAAGVASQGGEVVGKVVTTMTDIEQSSKKIAEIISVIDGIAFQTNILALNAAVEAARAGEQGRGFAVVASEVRTLAQRSANAAKEIKDLIENSVSKVADGSALVHQAGATMGEIVASVQRVTDIMAEISAASQEQSAGIEQVNQTIVQMDETTQQNAALVEEASAAARSMEEQAQALSEAVATFRLGEHGHVARLVQERVTRIASAASPRAVSEPRPY</sequence>
<gene>
    <name evidence="8" type="ORF">IAE60_14495</name>
</gene>
<dbReference type="InterPro" id="IPR000014">
    <property type="entry name" value="PAS"/>
</dbReference>
<evidence type="ECO:0000256" key="5">
    <source>
        <dbReference type="SAM" id="Phobius"/>
    </source>
</evidence>
<feature type="domain" description="HAMP" evidence="7">
    <location>
        <begin position="568"/>
        <end position="620"/>
    </location>
</feature>
<dbReference type="GO" id="GO:0007165">
    <property type="term" value="P:signal transduction"/>
    <property type="evidence" value="ECO:0007669"/>
    <property type="project" value="UniProtKB-KW"/>
</dbReference>
<evidence type="ECO:0000313" key="8">
    <source>
        <dbReference type="EMBL" id="QNN77126.1"/>
    </source>
</evidence>
<dbReference type="FunFam" id="3.30.450.20:FF:000075">
    <property type="entry name" value="Methyl-accepting chemotaxis protein"/>
    <property type="match status" value="1"/>
</dbReference>
<dbReference type="PROSITE" id="PS50885">
    <property type="entry name" value="HAMP"/>
    <property type="match status" value="2"/>
</dbReference>
<dbReference type="CDD" id="cd06225">
    <property type="entry name" value="HAMP"/>
    <property type="match status" value="1"/>
</dbReference>
<dbReference type="Gene3D" id="6.10.340.10">
    <property type="match status" value="1"/>
</dbReference>
<keyword evidence="5" id="KW-0812">Transmembrane</keyword>
<dbReference type="SUPFAM" id="SSF55785">
    <property type="entry name" value="PYP-like sensor domain (PAS domain)"/>
    <property type="match status" value="1"/>
</dbReference>
<dbReference type="Pfam" id="PF13188">
    <property type="entry name" value="PAS_8"/>
    <property type="match status" value="1"/>
</dbReference>
<dbReference type="GO" id="GO:0006935">
    <property type="term" value="P:chemotaxis"/>
    <property type="evidence" value="ECO:0007669"/>
    <property type="project" value="InterPro"/>
</dbReference>
<reference evidence="8 9" key="1">
    <citation type="submission" date="2020-08" db="EMBL/GenBank/DDBJ databases">
        <title>Streptomycin Non-resistant strain, P. mexicana.</title>
        <authorList>
            <person name="Ganesh-Kumar S."/>
            <person name="Zhe T."/>
            <person name="Yu Z."/>
            <person name="Min Y."/>
        </authorList>
    </citation>
    <scope>NUCLEOTIDE SEQUENCE [LARGE SCALE GENOMIC DNA]</scope>
    <source>
        <strain evidence="8 9">GTZY2</strain>
    </source>
</reference>
<feature type="transmembrane region" description="Helical" evidence="5">
    <location>
        <begin position="320"/>
        <end position="344"/>
    </location>
</feature>
<dbReference type="FunFam" id="1.10.287.950:FF:000002">
    <property type="entry name" value="Methyl-accepting chemotaxis protein"/>
    <property type="match status" value="1"/>
</dbReference>
<proteinExistence type="inferred from homology"/>
<keyword evidence="5" id="KW-0472">Membrane</keyword>
<dbReference type="Pfam" id="PF22673">
    <property type="entry name" value="MCP-like_PDC_1"/>
    <property type="match status" value="1"/>
</dbReference>
<dbReference type="CDD" id="cd11386">
    <property type="entry name" value="MCP_signal"/>
    <property type="match status" value="1"/>
</dbReference>
<dbReference type="CDD" id="cd12913">
    <property type="entry name" value="PDC1_MCP_like"/>
    <property type="match status" value="1"/>
</dbReference>
<dbReference type="Gene3D" id="1.10.287.950">
    <property type="entry name" value="Methyl-accepting chemotaxis protein"/>
    <property type="match status" value="1"/>
</dbReference>
<evidence type="ECO:0000256" key="4">
    <source>
        <dbReference type="PROSITE-ProRule" id="PRU00284"/>
    </source>
</evidence>
<dbReference type="SUPFAM" id="SSF158472">
    <property type="entry name" value="HAMP domain-like"/>
    <property type="match status" value="1"/>
</dbReference>
<dbReference type="SUPFAM" id="SSF58104">
    <property type="entry name" value="Methyl-accepting chemotaxis protein (MCP) signaling domain"/>
    <property type="match status" value="1"/>
</dbReference>
<dbReference type="GO" id="GO:0005886">
    <property type="term" value="C:plasma membrane"/>
    <property type="evidence" value="ECO:0007669"/>
    <property type="project" value="TreeGrafter"/>
</dbReference>
<dbReference type="AlphaFoldDB" id="A0A7G9TAK1"/>
<name>A0A7G9TAK1_PSEMX</name>
<dbReference type="PROSITE" id="PS50111">
    <property type="entry name" value="CHEMOTAXIS_TRANSDUC_2"/>
    <property type="match status" value="1"/>
</dbReference>
<evidence type="ECO:0000259" key="7">
    <source>
        <dbReference type="PROSITE" id="PS50885"/>
    </source>
</evidence>
<dbReference type="InterPro" id="IPR003660">
    <property type="entry name" value="HAMP_dom"/>
</dbReference>
<dbReference type="CDD" id="cd00130">
    <property type="entry name" value="PAS"/>
    <property type="match status" value="1"/>
</dbReference>
<evidence type="ECO:0000313" key="9">
    <source>
        <dbReference type="Proteomes" id="UP000515838"/>
    </source>
</evidence>
<dbReference type="Pfam" id="PF18947">
    <property type="entry name" value="HAMP_2"/>
    <property type="match status" value="1"/>
</dbReference>
<evidence type="ECO:0000256" key="2">
    <source>
        <dbReference type="ARBA" id="ARBA00023224"/>
    </source>
</evidence>
<dbReference type="GeneID" id="81472192"/>
<evidence type="ECO:0000256" key="3">
    <source>
        <dbReference type="ARBA" id="ARBA00029447"/>
    </source>
</evidence>
<feature type="domain" description="HAMP" evidence="7">
    <location>
        <begin position="346"/>
        <end position="398"/>
    </location>
</feature>
<dbReference type="PANTHER" id="PTHR43531:SF14">
    <property type="entry name" value="METHYL-ACCEPTING CHEMOTAXIS PROTEIN I-RELATED"/>
    <property type="match status" value="1"/>
</dbReference>
<dbReference type="Gene3D" id="1.20.120.1530">
    <property type="match status" value="1"/>
</dbReference>
<evidence type="ECO:0000256" key="1">
    <source>
        <dbReference type="ARBA" id="ARBA00022481"/>
    </source>
</evidence>
<evidence type="ECO:0000259" key="6">
    <source>
        <dbReference type="PROSITE" id="PS50111"/>
    </source>
</evidence>
<dbReference type="InterPro" id="IPR004090">
    <property type="entry name" value="Chemotax_Me-accpt_rcpt"/>
</dbReference>
<dbReference type="CDD" id="cd18774">
    <property type="entry name" value="PDC2_HK_sensor"/>
    <property type="match status" value="1"/>
</dbReference>
<feature type="domain" description="Methyl-accepting transducer" evidence="6">
    <location>
        <begin position="625"/>
        <end position="854"/>
    </location>
</feature>
<keyword evidence="2 4" id="KW-0807">Transducer</keyword>
<dbReference type="InterPro" id="IPR051310">
    <property type="entry name" value="MCP_chemotaxis"/>
</dbReference>
<protein>
    <submittedName>
        <fullName evidence="8">HAMP domain-containing protein</fullName>
    </submittedName>
</protein>
<keyword evidence="1" id="KW-0488">Methylation</keyword>
<dbReference type="PRINTS" id="PR00260">
    <property type="entry name" value="CHEMTRNSDUCR"/>
</dbReference>